<dbReference type="InterPro" id="IPR050445">
    <property type="entry name" value="Bact_polysacc_biosynth/exp"/>
</dbReference>
<feature type="region of interest" description="Disordered" evidence="2">
    <location>
        <begin position="1"/>
        <end position="41"/>
    </location>
</feature>
<name>A0A2X0WKB6_9GAMM</name>
<evidence type="ECO:0000256" key="2">
    <source>
        <dbReference type="SAM" id="MobiDB-lite"/>
    </source>
</evidence>
<feature type="coiled-coil region" evidence="1">
    <location>
        <begin position="246"/>
        <end position="280"/>
    </location>
</feature>
<dbReference type="Proteomes" id="UP000250086">
    <property type="component" value="Unassembled WGS sequence"/>
</dbReference>
<keyword evidence="3" id="KW-1133">Transmembrane helix</keyword>
<feature type="compositionally biased region" description="Polar residues" evidence="2">
    <location>
        <begin position="11"/>
        <end position="41"/>
    </location>
</feature>
<feature type="transmembrane region" description="Helical" evidence="3">
    <location>
        <begin position="409"/>
        <end position="433"/>
    </location>
</feature>
<gene>
    <name evidence="4" type="ORF">NCTC13093_02301</name>
</gene>
<feature type="coiled-coil region" evidence="1">
    <location>
        <begin position="318"/>
        <end position="383"/>
    </location>
</feature>
<evidence type="ECO:0000313" key="4">
    <source>
        <dbReference type="EMBL" id="SPT70877.1"/>
    </source>
</evidence>
<dbReference type="GO" id="GO:0005886">
    <property type="term" value="C:plasma membrane"/>
    <property type="evidence" value="ECO:0007669"/>
    <property type="project" value="TreeGrafter"/>
</dbReference>
<evidence type="ECO:0000256" key="1">
    <source>
        <dbReference type="SAM" id="Coils"/>
    </source>
</evidence>
<evidence type="ECO:0000313" key="5">
    <source>
        <dbReference type="Proteomes" id="UP000250086"/>
    </source>
</evidence>
<keyword evidence="5" id="KW-1185">Reference proteome</keyword>
<keyword evidence="3" id="KW-0472">Membrane</keyword>
<dbReference type="GO" id="GO:0004713">
    <property type="term" value="F:protein tyrosine kinase activity"/>
    <property type="evidence" value="ECO:0007669"/>
    <property type="project" value="TreeGrafter"/>
</dbReference>
<dbReference type="RefSeq" id="WP_113744894.1">
    <property type="nucleotide sequence ID" value="NZ_UAPV01000001.1"/>
</dbReference>
<dbReference type="PANTHER" id="PTHR32309">
    <property type="entry name" value="TYROSINE-PROTEIN KINASE"/>
    <property type="match status" value="1"/>
</dbReference>
<accession>A0A2X0WKB6</accession>
<dbReference type="PANTHER" id="PTHR32309:SF13">
    <property type="entry name" value="FERRIC ENTEROBACTIN TRANSPORT PROTEIN FEPE"/>
    <property type="match status" value="1"/>
</dbReference>
<organism evidence="4 5">
    <name type="scientific">Anaerobiospirillum thomasii</name>
    <dbReference type="NCBI Taxonomy" id="179995"/>
    <lineage>
        <taxon>Bacteria</taxon>
        <taxon>Pseudomonadati</taxon>
        <taxon>Pseudomonadota</taxon>
        <taxon>Gammaproteobacteria</taxon>
        <taxon>Aeromonadales</taxon>
        <taxon>Succinivibrionaceae</taxon>
        <taxon>Anaerobiospirillum</taxon>
    </lineage>
</organism>
<dbReference type="AlphaFoldDB" id="A0A2X0WKB6"/>
<reference evidence="4 5" key="1">
    <citation type="submission" date="2018-06" db="EMBL/GenBank/DDBJ databases">
        <authorList>
            <consortium name="Pathogen Informatics"/>
            <person name="Doyle S."/>
        </authorList>
    </citation>
    <scope>NUCLEOTIDE SEQUENCE [LARGE SCALE GENOMIC DNA]</scope>
    <source>
        <strain evidence="4 5">NCTC13093</strain>
    </source>
</reference>
<feature type="transmembrane region" description="Helical" evidence="3">
    <location>
        <begin position="83"/>
        <end position="108"/>
    </location>
</feature>
<protein>
    <submittedName>
        <fullName evidence="4">Vi polysaccharide export inner membrane protein VexD</fullName>
    </submittedName>
</protein>
<proteinExistence type="predicted"/>
<keyword evidence="1" id="KW-0175">Coiled coil</keyword>
<dbReference type="EMBL" id="UAPV01000001">
    <property type="protein sequence ID" value="SPT70877.1"/>
    <property type="molecule type" value="Genomic_DNA"/>
</dbReference>
<evidence type="ECO:0000256" key="3">
    <source>
        <dbReference type="SAM" id="Phobius"/>
    </source>
</evidence>
<keyword evidence="3" id="KW-0812">Transmembrane</keyword>
<sequence length="440" mass="49390">MQENKEAKMVEQNQNTAPKNSGTTKVSVENSNCGAGSTSSEIDTQRPIHAEVLDSEVSVKEEKTTVFFKIKNWWSKLTFKVKLYFICVLAPVFLYLFYNIFIASPMYISEAKFAVRTISPTTGGIDFASQIFNVPSTSMQEAKIVEDYLKSPDVVHVINQELDVLKHYTSSSYDWFSRLTSNPTSDDVITFWKKISLVKVNSDSSVISLSVRAYTPEMAHSIVSNALMQCEKLINSMNERARHDALLLAQNEVDVAKNKFDQAQNALKEFRNQHQDLDLKTTATGLQSLIIELEGQATSIRTQIAEALAYMQEDAPSIKALRSKLSGVEQQLEREREKVTSLSTQGQSINTLAGLYESLTIDVEFARKQLEFAMTSLEKAKIEVMSQNLYVVNIAKPSLPDESLYPKPLLYTLYLLIALNLMWAIISVIIAAIKEHLGLV</sequence>